<dbReference type="Gene3D" id="3.10.129.10">
    <property type="entry name" value="Hotdog Thioesterase"/>
    <property type="match status" value="1"/>
</dbReference>
<comment type="caution">
    <text evidence="1">The sequence shown here is derived from an EMBL/GenBank/DDBJ whole genome shotgun (WGS) entry which is preliminary data.</text>
</comment>
<organism evidence="1 2">
    <name type="scientific">Plasticicumulans lactativorans</name>
    <dbReference type="NCBI Taxonomy" id="1133106"/>
    <lineage>
        <taxon>Bacteria</taxon>
        <taxon>Pseudomonadati</taxon>
        <taxon>Pseudomonadota</taxon>
        <taxon>Gammaproteobacteria</taxon>
        <taxon>Candidatus Competibacteraceae</taxon>
        <taxon>Plasticicumulans</taxon>
    </lineage>
</organism>
<evidence type="ECO:0008006" key="3">
    <source>
        <dbReference type="Google" id="ProtNLM"/>
    </source>
</evidence>
<dbReference type="Proteomes" id="UP000295765">
    <property type="component" value="Unassembled WGS sequence"/>
</dbReference>
<evidence type="ECO:0000313" key="1">
    <source>
        <dbReference type="EMBL" id="TCO81663.1"/>
    </source>
</evidence>
<protein>
    <recommendedName>
        <fullName evidence="3">MaoC dehydratase-like protein</fullName>
    </recommendedName>
</protein>
<dbReference type="EMBL" id="SLWY01000007">
    <property type="protein sequence ID" value="TCO81663.1"/>
    <property type="molecule type" value="Genomic_DNA"/>
</dbReference>
<evidence type="ECO:0000313" key="2">
    <source>
        <dbReference type="Proteomes" id="UP000295765"/>
    </source>
</evidence>
<reference evidence="1 2" key="1">
    <citation type="submission" date="2019-03" db="EMBL/GenBank/DDBJ databases">
        <title>Genomic Encyclopedia of Type Strains, Phase IV (KMG-IV): sequencing the most valuable type-strain genomes for metagenomic binning, comparative biology and taxonomic classification.</title>
        <authorList>
            <person name="Goeker M."/>
        </authorList>
    </citation>
    <scope>NUCLEOTIDE SEQUENCE [LARGE SCALE GENOMIC DNA]</scope>
    <source>
        <strain evidence="1 2">DSM 25287</strain>
    </source>
</reference>
<dbReference type="OrthoDB" id="6320928at2"/>
<accession>A0A4R2L4U6</accession>
<proteinExistence type="predicted"/>
<name>A0A4R2L4U6_9GAMM</name>
<gene>
    <name evidence="1" type="ORF">EV699_10756</name>
</gene>
<dbReference type="AlphaFoldDB" id="A0A4R2L4U6"/>
<sequence length="308" mass="33117">MRDNVCFDGVYQQIHIDAARNATDDFNPFHDPRKCGRIAGNPFGGPLVLGFQLEALLEHLLARLAPAPADAERLPWTNYELTFAGALLPGEPFSAEVRSGTRREAPELQIAHRVLIRKPGAAVLLGWVRHSGAPLFEAGLACGAFAAPLRAAPDRSQHGDWYLKRKFASTGHAKNFLAGALADQADWFDELEGRVRFPQMFPAALLSCALLEQARGAGHDFYAAPLVYTAHRISVHAPTALALRSNDALHLLVRGPEPLAGGGGLGLTVEQLRYVGLVHMGADDRLLARAEVLLAPLAAITGARAAAR</sequence>
<keyword evidence="2" id="KW-1185">Reference proteome</keyword>
<dbReference type="RefSeq" id="WP_132540713.1">
    <property type="nucleotide sequence ID" value="NZ_SLWY01000007.1"/>
</dbReference>